<dbReference type="InterPro" id="IPR010656">
    <property type="entry name" value="DctM"/>
</dbReference>
<proteinExistence type="inferred from homology"/>
<feature type="transmembrane region" description="Helical" evidence="7">
    <location>
        <begin position="47"/>
        <end position="65"/>
    </location>
</feature>
<dbReference type="NCBIfam" id="TIGR00786">
    <property type="entry name" value="dctM"/>
    <property type="match status" value="1"/>
</dbReference>
<keyword evidence="5 7" id="KW-1133">Transmembrane helix</keyword>
<feature type="transmembrane region" description="Helical" evidence="7">
    <location>
        <begin position="366"/>
        <end position="388"/>
    </location>
</feature>
<feature type="transmembrane region" description="Helical" evidence="7">
    <location>
        <begin position="171"/>
        <end position="194"/>
    </location>
</feature>
<evidence type="ECO:0000256" key="2">
    <source>
        <dbReference type="ARBA" id="ARBA00022475"/>
    </source>
</evidence>
<feature type="transmembrane region" description="Helical" evidence="7">
    <location>
        <begin position="400"/>
        <end position="421"/>
    </location>
</feature>
<dbReference type="AlphaFoldDB" id="A0A2G5K7R0"/>
<name>A0A2G5K7R0_9RHOB</name>
<dbReference type="PANTHER" id="PTHR33362">
    <property type="entry name" value="SIALIC ACID TRAP TRANSPORTER PERMEASE PROTEIN SIAT-RELATED"/>
    <property type="match status" value="1"/>
</dbReference>
<evidence type="ECO:0000256" key="3">
    <source>
        <dbReference type="ARBA" id="ARBA00022519"/>
    </source>
</evidence>
<reference evidence="9 10" key="1">
    <citation type="submission" date="2016-08" db="EMBL/GenBank/DDBJ databases">
        <title>Draft genome of Amylibacter sp. strain 4G11.</title>
        <authorList>
            <person name="Wong S.-K."/>
            <person name="Hamasaki K."/>
            <person name="Yoshizawa S."/>
        </authorList>
    </citation>
    <scope>NUCLEOTIDE SEQUENCE [LARGE SCALE GENOMIC DNA]</scope>
    <source>
        <strain evidence="9 10">4G11</strain>
    </source>
</reference>
<comment type="function">
    <text evidence="7">Part of the tripartite ATP-independent periplasmic (TRAP) transport system.</text>
</comment>
<evidence type="ECO:0000256" key="5">
    <source>
        <dbReference type="ARBA" id="ARBA00022989"/>
    </source>
</evidence>
<dbReference type="OrthoDB" id="9790209at2"/>
<feature type="domain" description="TRAP C4-dicarboxylate transport system permease DctM subunit" evidence="8">
    <location>
        <begin position="7"/>
        <end position="416"/>
    </location>
</feature>
<evidence type="ECO:0000313" key="10">
    <source>
        <dbReference type="Proteomes" id="UP000231516"/>
    </source>
</evidence>
<evidence type="ECO:0000256" key="4">
    <source>
        <dbReference type="ARBA" id="ARBA00022692"/>
    </source>
</evidence>
<dbReference type="PIRSF" id="PIRSF006066">
    <property type="entry name" value="HI0050"/>
    <property type="match status" value="1"/>
</dbReference>
<keyword evidence="10" id="KW-1185">Reference proteome</keyword>
<keyword evidence="4 7" id="KW-0812">Transmembrane</keyword>
<feature type="transmembrane region" description="Helical" evidence="7">
    <location>
        <begin position="314"/>
        <end position="345"/>
    </location>
</feature>
<gene>
    <name evidence="9" type="ORF">BFP76_00065</name>
</gene>
<sequence length="426" mass="45007">MGLTLLLGIFFACVVLGMPVAFAMGIAALTAFWYEGFPLLITFQRSLSGISVFSLLAIPFFVFAGELMLHGGIAMRLVRFASALVGHVRGGLASVNIFSSMLFGGISGSAVADISALGSILIPVMKERGYRADYAVNVTVTSSIAGIVIPPSHNMIIFAVAAGGGISISKLFLAGVVPGMLMCICLAAAAYFIALKHNYPAEPFPGWRAVGKASIEAIPGLVTAVIIVGGVLSGVFTVTESGAFGAIYALCLTYFVYRSLDWNGFKTAVISAVRTTAMVMVLIGFASSFAYLLALYQVPDKLSSFMLGISSEKIAVLLMINLMLLVLGMIMDMAALILICTPIFLPIVKDLGMDPVQFGIMMLVNLGLGLCTPPVGTCLFVGCAVGRIKIEETLKSIWPFYLAILVALILVTYVPAVSLFLPSLFN</sequence>
<comment type="caution">
    <text evidence="7">Lacks conserved residue(s) required for the propagation of feature annotation.</text>
</comment>
<accession>A0A2G5K7R0</accession>
<keyword evidence="7" id="KW-0813">Transport</keyword>
<feature type="transmembrane region" description="Helical" evidence="7">
    <location>
        <begin position="215"/>
        <end position="236"/>
    </location>
</feature>
<organism evidence="9 10">
    <name type="scientific">Paramylibacter kogurei</name>
    <dbReference type="NCBI Taxonomy" id="1889778"/>
    <lineage>
        <taxon>Bacteria</taxon>
        <taxon>Pseudomonadati</taxon>
        <taxon>Pseudomonadota</taxon>
        <taxon>Alphaproteobacteria</taxon>
        <taxon>Rhodobacterales</taxon>
        <taxon>Paracoccaceae</taxon>
        <taxon>Paramylibacter</taxon>
    </lineage>
</organism>
<protein>
    <recommendedName>
        <fullName evidence="7">TRAP transporter large permease protein</fullName>
    </recommendedName>
</protein>
<evidence type="ECO:0000256" key="6">
    <source>
        <dbReference type="ARBA" id="ARBA00023136"/>
    </source>
</evidence>
<comment type="similarity">
    <text evidence="7">Belongs to the TRAP transporter large permease family.</text>
</comment>
<comment type="caution">
    <text evidence="9">The sequence shown here is derived from an EMBL/GenBank/DDBJ whole genome shotgun (WGS) entry which is preliminary data.</text>
</comment>
<dbReference type="EMBL" id="MDGM01000009">
    <property type="protein sequence ID" value="PIB25577.1"/>
    <property type="molecule type" value="Genomic_DNA"/>
</dbReference>
<comment type="subcellular location">
    <subcellularLocation>
        <location evidence="1 7">Cell inner membrane</location>
        <topology evidence="1 7">Multi-pass membrane protein</topology>
    </subcellularLocation>
</comment>
<dbReference type="RefSeq" id="WP_099591957.1">
    <property type="nucleotide sequence ID" value="NZ_MDGM01000009.1"/>
</dbReference>
<dbReference type="Proteomes" id="UP000231516">
    <property type="component" value="Unassembled WGS sequence"/>
</dbReference>
<feature type="transmembrane region" description="Helical" evidence="7">
    <location>
        <begin position="272"/>
        <end position="294"/>
    </location>
</feature>
<dbReference type="InterPro" id="IPR004681">
    <property type="entry name" value="TRAP_DctM"/>
</dbReference>
<keyword evidence="2" id="KW-1003">Cell membrane</keyword>
<dbReference type="GO" id="GO:0005886">
    <property type="term" value="C:plasma membrane"/>
    <property type="evidence" value="ECO:0007669"/>
    <property type="project" value="UniProtKB-SubCell"/>
</dbReference>
<keyword evidence="3 7" id="KW-0997">Cell inner membrane</keyword>
<evidence type="ECO:0000313" key="9">
    <source>
        <dbReference type="EMBL" id="PIB25577.1"/>
    </source>
</evidence>
<dbReference type="Pfam" id="PF06808">
    <property type="entry name" value="DctM"/>
    <property type="match status" value="1"/>
</dbReference>
<feature type="transmembrane region" description="Helical" evidence="7">
    <location>
        <begin position="101"/>
        <end position="122"/>
    </location>
</feature>
<comment type="subunit">
    <text evidence="7">The complex comprises the extracytoplasmic solute receptor protein and the two transmembrane proteins.</text>
</comment>
<dbReference type="PANTHER" id="PTHR33362:SF2">
    <property type="entry name" value="TRAP TRANSPORTER LARGE PERMEASE PROTEIN"/>
    <property type="match status" value="1"/>
</dbReference>
<evidence type="ECO:0000259" key="8">
    <source>
        <dbReference type="Pfam" id="PF06808"/>
    </source>
</evidence>
<keyword evidence="6 7" id="KW-0472">Membrane</keyword>
<evidence type="ECO:0000256" key="7">
    <source>
        <dbReference type="RuleBase" id="RU369079"/>
    </source>
</evidence>
<feature type="transmembrane region" description="Helical" evidence="7">
    <location>
        <begin position="242"/>
        <end position="260"/>
    </location>
</feature>
<dbReference type="GO" id="GO:0022857">
    <property type="term" value="F:transmembrane transporter activity"/>
    <property type="evidence" value="ECO:0007669"/>
    <property type="project" value="UniProtKB-UniRule"/>
</dbReference>
<evidence type="ECO:0000256" key="1">
    <source>
        <dbReference type="ARBA" id="ARBA00004429"/>
    </source>
</evidence>